<dbReference type="Gene3D" id="3.90.550.10">
    <property type="entry name" value="Spore Coat Polysaccharide Biosynthesis Protein SpsA, Chain A"/>
    <property type="match status" value="1"/>
</dbReference>
<dbReference type="GO" id="GO:0008781">
    <property type="term" value="F:N-acylneuraminate cytidylyltransferase activity"/>
    <property type="evidence" value="ECO:0007669"/>
    <property type="project" value="TreeGrafter"/>
</dbReference>
<name>A0A0R3CDH8_9BRAD</name>
<dbReference type="PANTHER" id="PTHR21485">
    <property type="entry name" value="HAD SUPERFAMILY MEMBERS CMAS AND KDSC"/>
    <property type="match status" value="1"/>
</dbReference>
<dbReference type="EMBL" id="FMAE01000012">
    <property type="protein sequence ID" value="SCB50607.1"/>
    <property type="molecule type" value="Genomic_DNA"/>
</dbReference>
<keyword evidence="2" id="KW-0808">Transferase</keyword>
<evidence type="ECO:0000313" key="2">
    <source>
        <dbReference type="EMBL" id="SCB50607.1"/>
    </source>
</evidence>
<reference evidence="1 3" key="1">
    <citation type="submission" date="2015-09" db="EMBL/GenBank/DDBJ databases">
        <title>Draft Genome Sequence of the Strain BR 3267 (Bradyrhizobium yuanmingense) recommended as inoculant for cowpea in Brazil.</title>
        <authorList>
            <person name="Simoes-Araujo J.L."/>
            <person name="Zilli J.E."/>
        </authorList>
    </citation>
    <scope>NUCLEOTIDE SEQUENCE [LARGE SCALE GENOMIC DNA]</scope>
    <source>
        <strain evidence="1 3">BR3267</strain>
    </source>
</reference>
<proteinExistence type="predicted"/>
<gene>
    <name evidence="1" type="ORF">AOQ72_26895</name>
    <name evidence="2" type="ORF">GA0061099_1012136</name>
</gene>
<protein>
    <submittedName>
        <fullName evidence="1">Flagellar modification protein B</fullName>
    </submittedName>
    <submittedName>
        <fullName evidence="2">N-acylneuraminate cytidylyltransferase</fullName>
    </submittedName>
</protein>
<dbReference type="Pfam" id="PF02348">
    <property type="entry name" value="CTP_transf_3"/>
    <property type="match status" value="1"/>
</dbReference>
<dbReference type="AlphaFoldDB" id="A0A0R3CDH8"/>
<dbReference type="OrthoDB" id="9805604at2"/>
<evidence type="ECO:0000313" key="3">
    <source>
        <dbReference type="Proteomes" id="UP000051380"/>
    </source>
</evidence>
<dbReference type="PANTHER" id="PTHR21485:SF6">
    <property type="entry name" value="N-ACYLNEURAMINATE CYTIDYLYLTRANSFERASE-RELATED"/>
    <property type="match status" value="1"/>
</dbReference>
<dbReference type="InterPro" id="IPR050793">
    <property type="entry name" value="CMP-NeuNAc_synthase"/>
</dbReference>
<evidence type="ECO:0000313" key="4">
    <source>
        <dbReference type="Proteomes" id="UP000183174"/>
    </source>
</evidence>
<dbReference type="SUPFAM" id="SSF53448">
    <property type="entry name" value="Nucleotide-diphospho-sugar transferases"/>
    <property type="match status" value="1"/>
</dbReference>
<keyword evidence="2" id="KW-0548">Nucleotidyltransferase</keyword>
<dbReference type="STRING" id="108015.GA0061099_1012136"/>
<accession>A0A0R3CDH8</accession>
<dbReference type="Proteomes" id="UP000051380">
    <property type="component" value="Unassembled WGS sequence"/>
</dbReference>
<evidence type="ECO:0000313" key="1">
    <source>
        <dbReference type="EMBL" id="KRP93251.1"/>
    </source>
</evidence>
<dbReference type="InterPro" id="IPR003329">
    <property type="entry name" value="Cytidylyl_trans"/>
</dbReference>
<dbReference type="CDD" id="cd02513">
    <property type="entry name" value="CMP-NeuAc_Synthase"/>
    <property type="match status" value="1"/>
</dbReference>
<organism evidence="1 3">
    <name type="scientific">Bradyrhizobium yuanmingense</name>
    <dbReference type="NCBI Taxonomy" id="108015"/>
    <lineage>
        <taxon>Bacteria</taxon>
        <taxon>Pseudomonadati</taxon>
        <taxon>Pseudomonadota</taxon>
        <taxon>Alphaproteobacteria</taxon>
        <taxon>Hyphomicrobiales</taxon>
        <taxon>Nitrobacteraceae</taxon>
        <taxon>Bradyrhizobium</taxon>
    </lineage>
</organism>
<dbReference type="Proteomes" id="UP000183174">
    <property type="component" value="Unassembled WGS sequence"/>
</dbReference>
<keyword evidence="1" id="KW-0966">Cell projection</keyword>
<keyword evidence="1" id="KW-0282">Flagellum</keyword>
<dbReference type="EMBL" id="LJYF01000030">
    <property type="protein sequence ID" value="KRP93251.1"/>
    <property type="molecule type" value="Genomic_DNA"/>
</dbReference>
<dbReference type="InterPro" id="IPR029044">
    <property type="entry name" value="Nucleotide-diphossugar_trans"/>
</dbReference>
<keyword evidence="1" id="KW-0969">Cilium</keyword>
<dbReference type="RefSeq" id="WP_036007421.1">
    <property type="nucleotide sequence ID" value="NZ_FMAE01000012.1"/>
</dbReference>
<sequence length="233" mass="25378">MSLVCTICARGGSKGVVGKNARDLLGRPVLAWSIEQARETGLFDAIAFSSDSDALLDAAVKAGADIAVKRPDEMATDTAPKLPAIRHCLEQAIAQMGRTPEIFVDLDVTSPLRLASDITGAVALLRESGARNVITGAPARRSPYFNLVEQRTDGSVGLSKSANPPITRRQDAPRCFDMNASIYVWRVAPFLEHPAVFYPDTRLFEMPEERSIDIDSDLDFALVELLLRQRLPA</sequence>
<reference evidence="2 4" key="2">
    <citation type="submission" date="2016-08" db="EMBL/GenBank/DDBJ databases">
        <authorList>
            <person name="Seilhamer J.J."/>
        </authorList>
    </citation>
    <scope>NUCLEOTIDE SEQUENCE [LARGE SCALE GENOMIC DNA]</scope>
    <source>
        <strain evidence="2 4">CCBAU 10071</strain>
    </source>
</reference>